<dbReference type="PRINTS" id="PR00996">
    <property type="entry name" value="CHERMTFRASE"/>
</dbReference>
<dbReference type="EMBL" id="QEQK01000012">
    <property type="protein sequence ID" value="PWN55249.1"/>
    <property type="molecule type" value="Genomic_DNA"/>
</dbReference>
<dbReference type="PANTHER" id="PTHR24422">
    <property type="entry name" value="CHEMOTAXIS PROTEIN METHYLTRANSFERASE"/>
    <property type="match status" value="1"/>
</dbReference>
<dbReference type="GO" id="GO:0005737">
    <property type="term" value="C:cytoplasm"/>
    <property type="evidence" value="ECO:0007669"/>
    <property type="project" value="InterPro"/>
</dbReference>
<evidence type="ECO:0000259" key="5">
    <source>
        <dbReference type="PROSITE" id="PS50883"/>
    </source>
</evidence>
<dbReference type="InterPro" id="IPR013656">
    <property type="entry name" value="PAS_4"/>
</dbReference>
<dbReference type="SMART" id="SM00138">
    <property type="entry name" value="MeTrc"/>
    <property type="match status" value="1"/>
</dbReference>
<dbReference type="CDD" id="cd16434">
    <property type="entry name" value="CheB-CheR_fusion"/>
    <property type="match status" value="1"/>
</dbReference>
<reference evidence="7 8" key="1">
    <citation type="submission" date="2018-05" db="EMBL/GenBank/DDBJ databases">
        <title>Abyssibacter profundi OUC007T gen. nov., sp. nov, a marine bacterium isolated from seawater of the Mariana Trench.</title>
        <authorList>
            <person name="Zhou S."/>
        </authorList>
    </citation>
    <scope>NUCLEOTIDE SEQUENCE [LARGE SCALE GENOMIC DNA]</scope>
    <source>
        <strain evidence="7 8">OUC007</strain>
    </source>
</reference>
<dbReference type="InterPro" id="IPR000673">
    <property type="entry name" value="Sig_transdc_resp-reg_Me-estase"/>
</dbReference>
<dbReference type="InterPro" id="IPR035919">
    <property type="entry name" value="EAL_sf"/>
</dbReference>
<dbReference type="InterPro" id="IPR000160">
    <property type="entry name" value="GGDEF_dom"/>
</dbReference>
<dbReference type="InterPro" id="IPR035909">
    <property type="entry name" value="CheB_C"/>
</dbReference>
<dbReference type="Pfam" id="PF08448">
    <property type="entry name" value="PAS_4"/>
    <property type="match status" value="1"/>
</dbReference>
<keyword evidence="8" id="KW-1185">Reference proteome</keyword>
<dbReference type="InterPro" id="IPR029787">
    <property type="entry name" value="Nucleotide_cyclase"/>
</dbReference>
<evidence type="ECO:0000256" key="2">
    <source>
        <dbReference type="SAM" id="Coils"/>
    </source>
</evidence>
<dbReference type="InterPro" id="IPR035965">
    <property type="entry name" value="PAS-like_dom_sf"/>
</dbReference>
<dbReference type="PROSITE" id="PS50883">
    <property type="entry name" value="EAL"/>
    <property type="match status" value="1"/>
</dbReference>
<dbReference type="Gene3D" id="3.30.70.270">
    <property type="match status" value="1"/>
</dbReference>
<feature type="coiled-coil region" evidence="2">
    <location>
        <begin position="692"/>
        <end position="782"/>
    </location>
</feature>
<dbReference type="SMART" id="SM00052">
    <property type="entry name" value="EAL"/>
    <property type="match status" value="1"/>
</dbReference>
<evidence type="ECO:0000259" key="6">
    <source>
        <dbReference type="PROSITE" id="PS50887"/>
    </source>
</evidence>
<evidence type="ECO:0000256" key="1">
    <source>
        <dbReference type="PROSITE-ProRule" id="PRU00050"/>
    </source>
</evidence>
<dbReference type="GO" id="GO:0006935">
    <property type="term" value="P:chemotaxis"/>
    <property type="evidence" value="ECO:0007669"/>
    <property type="project" value="UniProtKB-UniRule"/>
</dbReference>
<dbReference type="GO" id="GO:0008757">
    <property type="term" value="F:S-adenosylmethionine-dependent methyltransferase activity"/>
    <property type="evidence" value="ECO:0007669"/>
    <property type="project" value="InterPro"/>
</dbReference>
<organism evidence="7 8">
    <name type="scientific">Abyssibacter profundi</name>
    <dbReference type="NCBI Taxonomy" id="2182787"/>
    <lineage>
        <taxon>Bacteria</taxon>
        <taxon>Pseudomonadati</taxon>
        <taxon>Pseudomonadota</taxon>
        <taxon>Gammaproteobacteria</taxon>
        <taxon>Chromatiales</taxon>
        <taxon>Oceanococcaceae</taxon>
        <taxon>Abyssibacter</taxon>
    </lineage>
</organism>
<dbReference type="Gene3D" id="3.20.20.450">
    <property type="entry name" value="EAL domain"/>
    <property type="match status" value="1"/>
</dbReference>
<feature type="domain" description="GGDEF" evidence="6">
    <location>
        <begin position="1048"/>
        <end position="1181"/>
    </location>
</feature>
<dbReference type="InterPro" id="IPR043128">
    <property type="entry name" value="Rev_trsase/Diguanyl_cyclase"/>
</dbReference>
<keyword evidence="1" id="KW-0145">Chemotaxis</keyword>
<dbReference type="InterPro" id="IPR022641">
    <property type="entry name" value="CheR_N"/>
</dbReference>
<accession>A0A383XRJ5</accession>
<dbReference type="Pfam" id="PF03705">
    <property type="entry name" value="CheR_N"/>
    <property type="match status" value="1"/>
</dbReference>
<feature type="active site" evidence="1">
    <location>
        <position position="67"/>
    </location>
</feature>
<dbReference type="SUPFAM" id="SSF55073">
    <property type="entry name" value="Nucleotide cyclase"/>
    <property type="match status" value="1"/>
</dbReference>
<feature type="domain" description="CheR-type methyltransferase" evidence="4">
    <location>
        <begin position="251"/>
        <end position="525"/>
    </location>
</feature>
<keyword evidence="2" id="KW-0175">Coiled coil</keyword>
<evidence type="ECO:0000313" key="7">
    <source>
        <dbReference type="EMBL" id="PWN55249.1"/>
    </source>
</evidence>
<dbReference type="SUPFAM" id="SSF53335">
    <property type="entry name" value="S-adenosyl-L-methionine-dependent methyltransferases"/>
    <property type="match status" value="1"/>
</dbReference>
<dbReference type="InterPro" id="IPR050903">
    <property type="entry name" value="Bact_Chemotaxis_MeTrfase"/>
</dbReference>
<dbReference type="GO" id="GO:0000156">
    <property type="term" value="F:phosphorelay response regulator activity"/>
    <property type="evidence" value="ECO:0007669"/>
    <property type="project" value="InterPro"/>
</dbReference>
<dbReference type="Gene3D" id="3.30.450.20">
    <property type="entry name" value="PAS domain"/>
    <property type="match status" value="2"/>
</dbReference>
<evidence type="ECO:0000313" key="8">
    <source>
        <dbReference type="Proteomes" id="UP000251800"/>
    </source>
</evidence>
<dbReference type="SUPFAM" id="SSF47757">
    <property type="entry name" value="Chemotaxis receptor methyltransferase CheR, N-terminal domain"/>
    <property type="match status" value="1"/>
</dbReference>
<protein>
    <recommendedName>
        <fullName evidence="9">PAS domain S-box protein</fullName>
    </recommendedName>
</protein>
<feature type="domain" description="CheB-type methylesterase" evidence="3">
    <location>
        <begin position="56"/>
        <end position="244"/>
    </location>
</feature>
<dbReference type="InterPro" id="IPR022642">
    <property type="entry name" value="CheR_C"/>
</dbReference>
<dbReference type="InterPro" id="IPR000014">
    <property type="entry name" value="PAS"/>
</dbReference>
<feature type="domain" description="EAL" evidence="5">
    <location>
        <begin position="1192"/>
        <end position="1447"/>
    </location>
</feature>
<dbReference type="CDD" id="cd01948">
    <property type="entry name" value="EAL"/>
    <property type="match status" value="1"/>
</dbReference>
<dbReference type="CDD" id="cd01949">
    <property type="entry name" value="GGDEF"/>
    <property type="match status" value="1"/>
</dbReference>
<dbReference type="PROSITE" id="PS50122">
    <property type="entry name" value="CHEB"/>
    <property type="match status" value="1"/>
</dbReference>
<evidence type="ECO:0008006" key="9">
    <source>
        <dbReference type="Google" id="ProtNLM"/>
    </source>
</evidence>
<comment type="caution">
    <text evidence="7">The sequence shown here is derived from an EMBL/GenBank/DDBJ whole genome shotgun (WGS) entry which is preliminary data.</text>
</comment>
<dbReference type="SUPFAM" id="SSF55785">
    <property type="entry name" value="PYP-like sensor domain (PAS domain)"/>
    <property type="match status" value="2"/>
</dbReference>
<dbReference type="InterPro" id="IPR029063">
    <property type="entry name" value="SAM-dependent_MTases_sf"/>
</dbReference>
<dbReference type="SMART" id="SM00267">
    <property type="entry name" value="GGDEF"/>
    <property type="match status" value="1"/>
</dbReference>
<dbReference type="Gene3D" id="3.40.50.150">
    <property type="entry name" value="Vaccinia Virus protein VP39"/>
    <property type="match status" value="1"/>
</dbReference>
<dbReference type="Pfam" id="PF01339">
    <property type="entry name" value="CheB_methylest"/>
    <property type="match status" value="1"/>
</dbReference>
<dbReference type="Pfam" id="PF00990">
    <property type="entry name" value="GGDEF"/>
    <property type="match status" value="1"/>
</dbReference>
<dbReference type="SUPFAM" id="SSF52738">
    <property type="entry name" value="Methylesterase CheB, C-terminal domain"/>
    <property type="match status" value="1"/>
</dbReference>
<dbReference type="PROSITE" id="PS50887">
    <property type="entry name" value="GGDEF"/>
    <property type="match status" value="1"/>
</dbReference>
<dbReference type="PROSITE" id="PS50123">
    <property type="entry name" value="CHER"/>
    <property type="match status" value="1"/>
</dbReference>
<name>A0A383XRJ5_9GAMM</name>
<dbReference type="PANTHER" id="PTHR24422:SF27">
    <property type="entry name" value="PROTEIN-GLUTAMATE O-METHYLTRANSFERASE"/>
    <property type="match status" value="1"/>
</dbReference>
<dbReference type="OrthoDB" id="9816309at2"/>
<dbReference type="SMART" id="SM00091">
    <property type="entry name" value="PAS"/>
    <property type="match status" value="2"/>
</dbReference>
<dbReference type="SUPFAM" id="SSF141868">
    <property type="entry name" value="EAL domain-like"/>
    <property type="match status" value="1"/>
</dbReference>
<dbReference type="Gene3D" id="3.40.50.180">
    <property type="entry name" value="Methylesterase CheB, C-terminal domain"/>
    <property type="match status" value="1"/>
</dbReference>
<dbReference type="NCBIfam" id="TIGR00229">
    <property type="entry name" value="sensory_box"/>
    <property type="match status" value="1"/>
</dbReference>
<dbReference type="InterPro" id="IPR000780">
    <property type="entry name" value="CheR_MeTrfase"/>
</dbReference>
<dbReference type="Proteomes" id="UP000251800">
    <property type="component" value="Unassembled WGS sequence"/>
</dbReference>
<sequence length="1454" mass="161093">MPRVHGHPDTGRAIGLLSRPRSSAAASLSASSGFRPCFDQGVVMAKRQDDSANSAPGAPPIVAIGASAGGLAAYEAFFKAAPSRMGMAFVLVPHLDPRRHSLMVDLVSKYTAMPVAQAVDGQAVKPDHVYIIPPDRYLSIADGVLRLHQPKEPRGLRMAIDFSFRSLAESARERAVAIILSGTGTDGTQGLKAVKGNGGMAMVQEPGSAQHDGMPRSAIRSGVVDFVLPPAGMPEVLRQYVQHQYVRAADVAVPQTGTREQDIEAVLSIIRARTRHDFRRYKRGTVLRRVQRRMGLRQMHRMSDYLTLLRRDATEVSQLFDDLLIGVTQFFREPDYLEALEQQVIERLLEKPDDQPIRVWVPGCATGEEAYSIAIAIMDGASRVGRPLNLQIFATDVDERALAVGRTAVYPESIAGDMSEDRLRRYFTGEDHCYRVSKPVRECVVFARQDLINDPPFSRLDLVSCRNLLIYLEGDLQHRILSLFSFALNDEGFLFLGSSETIGRADKLFRPLDKRARIFQRVQGASLFERQSFPARTVTPSDPPELDLEPVDSPMGTELLGPYVQGVLLERFVPASVVVTDHHEIVQLFGATGDYLQLPNGPPSNDLLQLSRRGLRMKLRQIIRQAGVDHSTVSVMARVPGGPVPQVWVSASPLDHPRVAENLFLVSFQPATVPESDERSDVAIGSEDEGVVAQLENELKSTREELQGTIEELETSNEELKTSHEEAMSMNEELQSANEELETSKEELQSLNEELSTVNTELQEKLDELEKTNNDLGNLLASTEFATLFLDTQGLIRRFTPSARRLFNLIPTDIGRPIDDIANRIRGGDSLLDDVRAISEGAEPVEDEVQDVDDAWYIRRIMPYRTADQAIAGVVVTYAEVTPLKTAQARLRASEARYRTLYDHTPTMFFTLTEALTIASVNRYGAEQLGAEPEDLRGQAFAELTVDAGRTERLLRKAFETSEQEQRWDARLSGPNDALLWARCIARAVDVGDQPTLFVLCQDLTTEKRLSDQLEFHATHDALTGLLNRREFDAVLRRILRSTRGAHTRHTVLRVDLSNFRLINDTAGTEVGDSILRQFGGLLRELTRGRDIVARLGGDEFGIIMEYCPVAEARRIVDTLRSALAEQVFEVDAHRYQLDAYFALVGIDDESLGPAEVMRRVDVAGHAARTKGPGTVAEFDEADQDSQQRRAEMHWGGEIRDAIAQGRIHLACQPIVATGTDRVVGFELLLRLRDEHGVVHPDTQALISAAEVYGLATEVDLHVTELALQQLAARLPQLSDLEFISINLSGQSLGRSGFAERILELIAQSRVPASKLCFEITETATISNLERAIEFVRQLRSRGCRVAIDDFGSGLASFHYLKSLPCDLVKIDGAFVRDMLNDRASLDLVTAIDGIAKLLGVRTVAEFVETEQIDQEVCRLGIDYRQGARFPLAPDLDSALDQLAGSAQGRQIDR</sequence>
<evidence type="ECO:0000259" key="4">
    <source>
        <dbReference type="PROSITE" id="PS50123"/>
    </source>
</evidence>
<feature type="active site" evidence="1">
    <location>
        <position position="186"/>
    </location>
</feature>
<dbReference type="InterPro" id="IPR001633">
    <property type="entry name" value="EAL_dom"/>
</dbReference>
<gene>
    <name evidence="7" type="ORF">DEH80_13575</name>
</gene>
<dbReference type="Pfam" id="PF13596">
    <property type="entry name" value="PAS_10"/>
    <property type="match status" value="1"/>
</dbReference>
<keyword evidence="1" id="KW-0378">Hydrolase</keyword>
<feature type="active site" evidence="1">
    <location>
        <position position="94"/>
    </location>
</feature>
<dbReference type="GO" id="GO:0008984">
    <property type="term" value="F:protein-glutamate methylesterase activity"/>
    <property type="evidence" value="ECO:0007669"/>
    <property type="project" value="InterPro"/>
</dbReference>
<evidence type="ECO:0000259" key="3">
    <source>
        <dbReference type="PROSITE" id="PS50122"/>
    </source>
</evidence>
<dbReference type="Pfam" id="PF00563">
    <property type="entry name" value="EAL"/>
    <property type="match status" value="1"/>
</dbReference>
<proteinExistence type="predicted"/>
<dbReference type="NCBIfam" id="TIGR00254">
    <property type="entry name" value="GGDEF"/>
    <property type="match status" value="1"/>
</dbReference>
<dbReference type="Pfam" id="PF01739">
    <property type="entry name" value="CheR"/>
    <property type="match status" value="1"/>
</dbReference>